<evidence type="ECO:0000313" key="1">
    <source>
        <dbReference type="EMBL" id="CUX66774.1"/>
    </source>
</evidence>
<name>A0A1S7SCS6_AGRTU</name>
<dbReference type="Gene3D" id="1.10.150.20">
    <property type="entry name" value="5' to 3' exonuclease, C-terminal subdomain"/>
    <property type="match status" value="1"/>
</dbReference>
<dbReference type="EMBL" id="FBWC01000040">
    <property type="protein sequence ID" value="CUX66774.1"/>
    <property type="molecule type" value="Genomic_DNA"/>
</dbReference>
<evidence type="ECO:0000313" key="2">
    <source>
        <dbReference type="Proteomes" id="UP000191897"/>
    </source>
</evidence>
<gene>
    <name evidence="1" type="ORF">AGR4C_pb10005</name>
</gene>
<organism evidence="1 2">
    <name type="scientific">Agrobacterium tumefaciens str. Kerr 14</name>
    <dbReference type="NCBI Taxonomy" id="1183424"/>
    <lineage>
        <taxon>Bacteria</taxon>
        <taxon>Pseudomonadati</taxon>
        <taxon>Pseudomonadota</taxon>
        <taxon>Alphaproteobacteria</taxon>
        <taxon>Hyphomicrobiales</taxon>
        <taxon>Rhizobiaceae</taxon>
        <taxon>Rhizobium/Agrobacterium group</taxon>
        <taxon>Agrobacterium</taxon>
        <taxon>Agrobacterium tumefaciens complex</taxon>
    </lineage>
</organism>
<dbReference type="SUPFAM" id="SSF47789">
    <property type="entry name" value="C-terminal domain of RNA polymerase alpha subunit"/>
    <property type="match status" value="1"/>
</dbReference>
<dbReference type="AlphaFoldDB" id="A0A1S7SCS6"/>
<sequence>MRFSDEDYSDLIEYSRLPRRLVHILHRHGIERLSHLNKISDGDLLLLKNVGPNYLISIRKRKT</sequence>
<accession>A0A1S7SCS6</accession>
<protein>
    <recommendedName>
        <fullName evidence="3">RNA polymerase alpha subunit C-terminal domain-containing protein</fullName>
    </recommendedName>
</protein>
<reference evidence="1 2" key="1">
    <citation type="submission" date="2016-01" db="EMBL/GenBank/DDBJ databases">
        <authorList>
            <person name="Oliw E.H."/>
        </authorList>
    </citation>
    <scope>NUCLEOTIDE SEQUENCE [LARGE SCALE GENOMIC DNA]</scope>
    <source>
        <strain evidence="1 2">Kerr 14</strain>
    </source>
</reference>
<evidence type="ECO:0008006" key="3">
    <source>
        <dbReference type="Google" id="ProtNLM"/>
    </source>
</evidence>
<dbReference type="Proteomes" id="UP000191897">
    <property type="component" value="Unassembled WGS sequence"/>
</dbReference>
<proteinExistence type="predicted"/>